<dbReference type="AlphaFoldDB" id="A0A7E4V9R8"/>
<sequence length="303" mass="34392">MSSEPIPTSSDDFCPKARTDGEFGTRFLAEDNEVFSHNAWDNVDFPPEEAAVVEAKLQAQKAAAVEPDRAAELIRDPAAKWDDFYSTHENKFFMDRKWLAREAPELFEGGSEESPLRVYEVGCGVGNTTFPLLEANPNLHINCSDYSATAVSLVQANPLYEKLSPRISASVWDITKPNETVPEGSFDFVLCIYVLSAIAPEHHATAVGNLTRLLKPGGKLMVKDYGRHDLTQLRFKSGRFIADNFYCRGDDTLVYFFTPEELHDLFTAAGLRKEENFVDKRLIVNRKTQQKMYRRWMQCKYVK</sequence>
<dbReference type="EC" id="2.1.1.-" evidence="4"/>
<reference evidence="5" key="1">
    <citation type="journal article" date="2013" name="Genetics">
        <title>The draft genome and transcriptome of Panagrellus redivivus are shaped by the harsh demands of a free-living lifestyle.</title>
        <authorList>
            <person name="Srinivasan J."/>
            <person name="Dillman A.R."/>
            <person name="Macchietto M.G."/>
            <person name="Heikkinen L."/>
            <person name="Lakso M."/>
            <person name="Fracchia K.M."/>
            <person name="Antoshechkin I."/>
            <person name="Mortazavi A."/>
            <person name="Wong G."/>
            <person name="Sternberg P.W."/>
        </authorList>
    </citation>
    <scope>NUCLEOTIDE SEQUENCE [LARGE SCALE GENOMIC DNA]</scope>
    <source>
        <strain evidence="5">MT8872</strain>
    </source>
</reference>
<dbReference type="Pfam" id="PF13489">
    <property type="entry name" value="Methyltransf_23"/>
    <property type="match status" value="1"/>
</dbReference>
<dbReference type="InterPro" id="IPR029063">
    <property type="entry name" value="SAM-dependent_MTases_sf"/>
</dbReference>
<dbReference type="Gene3D" id="3.40.50.150">
    <property type="entry name" value="Vaccinia Virus protein VP39"/>
    <property type="match status" value="1"/>
</dbReference>
<evidence type="ECO:0000256" key="2">
    <source>
        <dbReference type="ARBA" id="ARBA00022603"/>
    </source>
</evidence>
<organism evidence="5 6">
    <name type="scientific">Panagrellus redivivus</name>
    <name type="common">Microworm</name>
    <dbReference type="NCBI Taxonomy" id="6233"/>
    <lineage>
        <taxon>Eukaryota</taxon>
        <taxon>Metazoa</taxon>
        <taxon>Ecdysozoa</taxon>
        <taxon>Nematoda</taxon>
        <taxon>Chromadorea</taxon>
        <taxon>Rhabditida</taxon>
        <taxon>Tylenchina</taxon>
        <taxon>Panagrolaimomorpha</taxon>
        <taxon>Panagrolaimoidea</taxon>
        <taxon>Panagrolaimidae</taxon>
        <taxon>Panagrellus</taxon>
    </lineage>
</organism>
<dbReference type="PIRSF" id="PIRSF037755">
    <property type="entry name" value="Mettl2_prd"/>
    <property type="match status" value="1"/>
</dbReference>
<evidence type="ECO:0000313" key="6">
    <source>
        <dbReference type="WBParaSite" id="Pan_g17735.t1"/>
    </source>
</evidence>
<dbReference type="PANTHER" id="PTHR22809">
    <property type="entry name" value="METHYLTRANSFERASE-RELATED"/>
    <property type="match status" value="1"/>
</dbReference>
<reference evidence="6" key="2">
    <citation type="submission" date="2020-10" db="UniProtKB">
        <authorList>
            <consortium name="WormBaseParasite"/>
        </authorList>
    </citation>
    <scope>IDENTIFICATION</scope>
</reference>
<evidence type="ECO:0000256" key="3">
    <source>
        <dbReference type="ARBA" id="ARBA00022679"/>
    </source>
</evidence>
<keyword evidence="5" id="KW-1185">Reference proteome</keyword>
<keyword evidence="3 4" id="KW-0808">Transferase</keyword>
<accession>A0A7E4V9R8</accession>
<keyword evidence="2 4" id="KW-0489">Methyltransferase</keyword>
<protein>
    <recommendedName>
        <fullName evidence="4">tRNA N(3)-methylcytidine methyltransferase</fullName>
        <ecNumber evidence="4">2.1.1.-</ecNumber>
    </recommendedName>
</protein>
<comment type="similarity">
    <text evidence="1 4">Belongs to the methyltransferase superfamily. METL family.</text>
</comment>
<evidence type="ECO:0000313" key="5">
    <source>
        <dbReference type="Proteomes" id="UP000492821"/>
    </source>
</evidence>
<evidence type="ECO:0000256" key="1">
    <source>
        <dbReference type="ARBA" id="ARBA00009725"/>
    </source>
</evidence>
<dbReference type="Proteomes" id="UP000492821">
    <property type="component" value="Unassembled WGS sequence"/>
</dbReference>
<dbReference type="WBParaSite" id="Pan_g17735.t1">
    <property type="protein sequence ID" value="Pan_g17735.t1"/>
    <property type="gene ID" value="Pan_g17735"/>
</dbReference>
<evidence type="ECO:0000256" key="4">
    <source>
        <dbReference type="PIRNR" id="PIRNR037755"/>
    </source>
</evidence>
<proteinExistence type="inferred from homology"/>
<dbReference type="GO" id="GO:0052735">
    <property type="term" value="F:tRNA (cytidine-3-)-methyltransferase activity"/>
    <property type="evidence" value="ECO:0007669"/>
    <property type="project" value="TreeGrafter"/>
</dbReference>
<dbReference type="PANTHER" id="PTHR22809:SF11">
    <property type="entry name" value="TRNA N(3)-METHYLCYTIDINE METHYLTRANSFERASE METTL2"/>
    <property type="match status" value="1"/>
</dbReference>
<dbReference type="SUPFAM" id="SSF53335">
    <property type="entry name" value="S-adenosyl-L-methionine-dependent methyltransferases"/>
    <property type="match status" value="1"/>
</dbReference>
<comment type="function">
    <text evidence="4">S-adenosyl-L-methionine-dependent methyltransferase.</text>
</comment>
<dbReference type="CDD" id="cd02440">
    <property type="entry name" value="AdoMet_MTases"/>
    <property type="match status" value="1"/>
</dbReference>
<dbReference type="InterPro" id="IPR026113">
    <property type="entry name" value="METTL2/6/8-like"/>
</dbReference>
<dbReference type="GO" id="GO:0032259">
    <property type="term" value="P:methylation"/>
    <property type="evidence" value="ECO:0007669"/>
    <property type="project" value="UniProtKB-KW"/>
</dbReference>
<name>A0A7E4V9R8_PANRE</name>